<evidence type="ECO:0000313" key="2">
    <source>
        <dbReference type="Proteomes" id="UP000283090"/>
    </source>
</evidence>
<keyword evidence="2" id="KW-1185">Reference proteome</keyword>
<sequence>MTSGMDLMPDVPSGTLTNTAAKADFTSTTDPFPVFAIAAFDEGSIYVNDGLQLVMRNRNGTEFHGFQLTSDDRMVFYGGNFTVYANISARTVDSIDERAIYYGNRITLKQSLDGAYPAGSTIGPFITDPDIGLLLLNWFFLVCDEDSHLEIAHLDCPIKDGCTAVNPALFLLDGLSRQQALYNGAMLAQRAVPTLTYIEPNAATVLLYETNAVTAVRDILLGGGHYDFCSSELGLYATSTVTETEVTIVSIKTTVVTEILSVVDDSAIVLQQVTTASTRQCAITRPRPPSMYTIPSQAEV</sequence>
<name>A0A436ZMT3_ARTFL</name>
<dbReference type="RefSeq" id="XP_067485699.1">
    <property type="nucleotide sequence ID" value="XM_067637741.1"/>
</dbReference>
<comment type="caution">
    <text evidence="1">The sequence shown here is derived from an EMBL/GenBank/DDBJ whole genome shotgun (WGS) entry which is preliminary data.</text>
</comment>
<protein>
    <submittedName>
        <fullName evidence="1">Uncharacterized protein</fullName>
    </submittedName>
</protein>
<gene>
    <name evidence="1" type="ORF">DFL_008061</name>
</gene>
<reference evidence="1 2" key="1">
    <citation type="submission" date="2019-01" db="EMBL/GenBank/DDBJ databases">
        <title>Intercellular communication is required for trap formation in the nematode-trapping fungus Duddingtonia flagrans.</title>
        <authorList>
            <person name="Youssar L."/>
            <person name="Wernet V."/>
            <person name="Hensel N."/>
            <person name="Hildebrandt H.-G."/>
            <person name="Fischer R."/>
        </authorList>
    </citation>
    <scope>NUCLEOTIDE SEQUENCE [LARGE SCALE GENOMIC DNA]</scope>
    <source>
        <strain evidence="1 2">CBS H-5679</strain>
    </source>
</reference>
<dbReference type="VEuPathDB" id="FungiDB:DFL_008061"/>
<dbReference type="AlphaFoldDB" id="A0A436ZMT3"/>
<dbReference type="EMBL" id="SAEB01000012">
    <property type="protein sequence ID" value="RVD80155.1"/>
    <property type="molecule type" value="Genomic_DNA"/>
</dbReference>
<accession>A0A436ZMT3</accession>
<evidence type="ECO:0000313" key="1">
    <source>
        <dbReference type="EMBL" id="RVD80155.1"/>
    </source>
</evidence>
<dbReference type="OrthoDB" id="5425563at2759"/>
<dbReference type="GeneID" id="93590372"/>
<organism evidence="1 2">
    <name type="scientific">Arthrobotrys flagrans</name>
    <name type="common">Nematode-trapping fungus</name>
    <name type="synonym">Trichothecium flagrans</name>
    <dbReference type="NCBI Taxonomy" id="97331"/>
    <lineage>
        <taxon>Eukaryota</taxon>
        <taxon>Fungi</taxon>
        <taxon>Dikarya</taxon>
        <taxon>Ascomycota</taxon>
        <taxon>Pezizomycotina</taxon>
        <taxon>Orbiliomycetes</taxon>
        <taxon>Orbiliales</taxon>
        <taxon>Orbiliaceae</taxon>
        <taxon>Arthrobotrys</taxon>
    </lineage>
</organism>
<proteinExistence type="predicted"/>
<dbReference type="Proteomes" id="UP000283090">
    <property type="component" value="Unassembled WGS sequence"/>
</dbReference>